<dbReference type="Proteomes" id="UP000466517">
    <property type="component" value="Chromosome"/>
</dbReference>
<feature type="region of interest" description="Disordered" evidence="1">
    <location>
        <begin position="35"/>
        <end position="60"/>
    </location>
</feature>
<evidence type="ECO:0000256" key="1">
    <source>
        <dbReference type="SAM" id="MobiDB-lite"/>
    </source>
</evidence>
<feature type="compositionally biased region" description="Basic and acidic residues" evidence="1">
    <location>
        <begin position="35"/>
        <end position="44"/>
    </location>
</feature>
<sequence length="99" mass="10441">MAEFVRQRAVAGGQPVLDEEDVAVGVLAPLAADSRRQVGHRQLDRPAPTLGDGGDQAGQRHFAPAWGKVEDLTDGTCDATAGWHSNPLSMCPLSRVPPS</sequence>
<accession>A0A7I7XP62</accession>
<evidence type="ECO:0000313" key="2">
    <source>
        <dbReference type="EMBL" id="BBZ30914.1"/>
    </source>
</evidence>
<dbReference type="AlphaFoldDB" id="A0A7I7XP62"/>
<evidence type="ECO:0000313" key="3">
    <source>
        <dbReference type="Proteomes" id="UP000466517"/>
    </source>
</evidence>
<organism evidence="2 3">
    <name type="scientific">Mycolicibacterium madagascariense</name>
    <dbReference type="NCBI Taxonomy" id="212765"/>
    <lineage>
        <taxon>Bacteria</taxon>
        <taxon>Bacillati</taxon>
        <taxon>Actinomycetota</taxon>
        <taxon>Actinomycetes</taxon>
        <taxon>Mycobacteriales</taxon>
        <taxon>Mycobacteriaceae</taxon>
        <taxon>Mycolicibacterium</taxon>
    </lineage>
</organism>
<proteinExistence type="predicted"/>
<dbReference type="EMBL" id="AP022610">
    <property type="protein sequence ID" value="BBZ30914.1"/>
    <property type="molecule type" value="Genomic_DNA"/>
</dbReference>
<name>A0A7I7XP62_9MYCO</name>
<gene>
    <name evidence="2" type="ORF">MMAD_52090</name>
</gene>
<keyword evidence="3" id="KW-1185">Reference proteome</keyword>
<dbReference type="KEGG" id="mmag:MMAD_52090"/>
<protein>
    <submittedName>
        <fullName evidence="2">Uncharacterized protein</fullName>
    </submittedName>
</protein>
<reference evidence="2 3" key="1">
    <citation type="journal article" date="2019" name="Emerg. Microbes Infect.">
        <title>Comprehensive subspecies identification of 175 nontuberculous mycobacteria species based on 7547 genomic profiles.</title>
        <authorList>
            <person name="Matsumoto Y."/>
            <person name="Kinjo T."/>
            <person name="Motooka D."/>
            <person name="Nabeya D."/>
            <person name="Jung N."/>
            <person name="Uechi K."/>
            <person name="Horii T."/>
            <person name="Iida T."/>
            <person name="Fujita J."/>
            <person name="Nakamura S."/>
        </authorList>
    </citation>
    <scope>NUCLEOTIDE SEQUENCE [LARGE SCALE GENOMIC DNA]</scope>
    <source>
        <strain evidence="2 3">JCM 13574</strain>
    </source>
</reference>